<comment type="subcellular location">
    <subcellularLocation>
        <location evidence="1">Cell surface</location>
    </subcellularLocation>
</comment>
<dbReference type="EMBL" id="VBSP01000008">
    <property type="protein sequence ID" value="TLQ48796.1"/>
    <property type="molecule type" value="Genomic_DNA"/>
</dbReference>
<dbReference type="GO" id="GO:0009986">
    <property type="term" value="C:cell surface"/>
    <property type="evidence" value="ECO:0007669"/>
    <property type="project" value="UniProtKB-SubCell"/>
</dbReference>
<feature type="transmembrane region" description="Helical" evidence="3">
    <location>
        <begin position="12"/>
        <end position="33"/>
    </location>
</feature>
<keyword evidence="3" id="KW-1133">Transmembrane helix</keyword>
<organism evidence="4 5">
    <name type="scientific">Ruoffia tabacinasalis</name>
    <dbReference type="NCBI Taxonomy" id="87458"/>
    <lineage>
        <taxon>Bacteria</taxon>
        <taxon>Bacillati</taxon>
        <taxon>Bacillota</taxon>
        <taxon>Bacilli</taxon>
        <taxon>Lactobacillales</taxon>
        <taxon>Aerococcaceae</taxon>
        <taxon>Ruoffia</taxon>
    </lineage>
</organism>
<dbReference type="OrthoDB" id="2139706at2"/>
<evidence type="ECO:0000313" key="5">
    <source>
        <dbReference type="Proteomes" id="UP000306420"/>
    </source>
</evidence>
<dbReference type="InterPro" id="IPR016977">
    <property type="entry name" value="ComGF"/>
</dbReference>
<keyword evidence="3" id="KW-0472">Membrane</keyword>
<gene>
    <name evidence="4" type="ORF">FEZ33_03860</name>
</gene>
<keyword evidence="3" id="KW-0812">Transmembrane</keyword>
<dbReference type="AlphaFoldDB" id="A0A5R9EK91"/>
<dbReference type="Pfam" id="PF15980">
    <property type="entry name" value="ComGF"/>
    <property type="match status" value="1"/>
</dbReference>
<dbReference type="Proteomes" id="UP000306420">
    <property type="component" value="Unassembled WGS sequence"/>
</dbReference>
<evidence type="ECO:0000313" key="4">
    <source>
        <dbReference type="EMBL" id="TLQ48796.1"/>
    </source>
</evidence>
<dbReference type="GO" id="GO:0030420">
    <property type="term" value="P:establishment of competence for transformation"/>
    <property type="evidence" value="ECO:0007669"/>
    <property type="project" value="UniProtKB-KW"/>
</dbReference>
<dbReference type="Pfam" id="PF07963">
    <property type="entry name" value="N_methyl"/>
    <property type="match status" value="1"/>
</dbReference>
<reference evidence="4 5" key="1">
    <citation type="submission" date="2019-05" db="EMBL/GenBank/DDBJ databases">
        <title>The metagenome of a microbial culture collection derived from dairy environment covers the genomic content of the human microbiome.</title>
        <authorList>
            <person name="Roder T."/>
            <person name="Wuthrich D."/>
            <person name="Sattari Z."/>
            <person name="Von Ah U."/>
            <person name="Bar C."/>
            <person name="Ronchi F."/>
            <person name="Macpherson A.J."/>
            <person name="Ganal-Vonarburg S.C."/>
            <person name="Bruggmann R."/>
            <person name="Vergeres G."/>
        </authorList>
    </citation>
    <scope>NUCLEOTIDE SEQUENCE [LARGE SCALE GENOMIC DNA]</scope>
    <source>
        <strain evidence="4 5">FAM 24227</strain>
    </source>
</reference>
<protein>
    <submittedName>
        <fullName evidence="4">Prepilin-type N-terminal cleavage/methylation domain-containing protein</fullName>
    </submittedName>
</protein>
<dbReference type="InterPro" id="IPR012902">
    <property type="entry name" value="N_methyl_site"/>
</dbReference>
<evidence type="ECO:0000256" key="2">
    <source>
        <dbReference type="ARBA" id="ARBA00023287"/>
    </source>
</evidence>
<name>A0A5R9EK91_9LACT</name>
<sequence length="145" mass="16777">MSKFKTSTFKKGFTLLEVIISLFVLSLFMHSLMTIYNSYNTIETEIRTDRSADFLHFMTLLELELEKYTVTGVDSNIIRIESTETKRSSRIINQNNKIYIAPGHQPLLYDVYSWQVFQVANKVTVTVTFNNGQVFSGFISVKLNR</sequence>
<dbReference type="RefSeq" id="WP_138404084.1">
    <property type="nucleotide sequence ID" value="NZ_VBSP01000008.1"/>
</dbReference>
<accession>A0A5R9EK91</accession>
<keyword evidence="2" id="KW-0178">Competence</keyword>
<dbReference type="NCBIfam" id="TIGR02532">
    <property type="entry name" value="IV_pilin_GFxxxE"/>
    <property type="match status" value="1"/>
</dbReference>
<evidence type="ECO:0000256" key="1">
    <source>
        <dbReference type="ARBA" id="ARBA00004241"/>
    </source>
</evidence>
<evidence type="ECO:0000256" key="3">
    <source>
        <dbReference type="SAM" id="Phobius"/>
    </source>
</evidence>
<comment type="caution">
    <text evidence="4">The sequence shown here is derived from an EMBL/GenBank/DDBJ whole genome shotgun (WGS) entry which is preliminary data.</text>
</comment>
<proteinExistence type="predicted"/>